<dbReference type="RefSeq" id="WP_219945923.1">
    <property type="nucleotide sequence ID" value="NZ_JAHCDJ010000006.1"/>
</dbReference>
<dbReference type="Proteomes" id="UP000711178">
    <property type="component" value="Unassembled WGS sequence"/>
</dbReference>
<gene>
    <name evidence="2" type="ORF">KIF53_08305</name>
</gene>
<feature type="region of interest" description="Disordered" evidence="1">
    <location>
        <begin position="38"/>
        <end position="63"/>
    </location>
</feature>
<evidence type="ECO:0000256" key="1">
    <source>
        <dbReference type="SAM" id="MobiDB-lite"/>
    </source>
</evidence>
<evidence type="ECO:0000313" key="2">
    <source>
        <dbReference type="EMBL" id="MBW8287629.1"/>
    </source>
</evidence>
<protein>
    <submittedName>
        <fullName evidence="2">Uncharacterized protein</fullName>
    </submittedName>
</protein>
<feature type="non-terminal residue" evidence="2">
    <location>
        <position position="1"/>
    </location>
</feature>
<reference evidence="2 3" key="1">
    <citation type="submission" date="2021-05" db="EMBL/GenBank/DDBJ databases">
        <title>Draft Whole Genome Sequencing Of Biosensor Chromobacterium violaceum Strain CV026 Reveals A Regulatory RNA In Chromobacterium violaceum Phenotype Regulatory Network.</title>
        <authorList>
            <person name="Hong K.W."/>
            <person name="Chan K.G."/>
            <person name="Chang C.-Y."/>
        </authorList>
    </citation>
    <scope>NUCLEOTIDE SEQUENCE [LARGE SCALE GENOMIC DNA]</scope>
    <source>
        <strain evidence="2 3">ATCC 31532</strain>
    </source>
</reference>
<evidence type="ECO:0000313" key="3">
    <source>
        <dbReference type="Proteomes" id="UP000711178"/>
    </source>
</evidence>
<organism evidence="2 3">
    <name type="scientific">Chromobacterium subtsugae</name>
    <dbReference type="NCBI Taxonomy" id="251747"/>
    <lineage>
        <taxon>Bacteria</taxon>
        <taxon>Pseudomonadati</taxon>
        <taxon>Pseudomonadota</taxon>
        <taxon>Betaproteobacteria</taxon>
        <taxon>Neisseriales</taxon>
        <taxon>Chromobacteriaceae</taxon>
        <taxon>Chromobacterium</taxon>
    </lineage>
</organism>
<sequence>TYRLFCLLKSGADRCVVITGTVSFPLFRSLRQLRRRTIRPGPTPVNTFRHKKCKKMAEEHANH</sequence>
<accession>A0ABS7FC23</accession>
<keyword evidence="3" id="KW-1185">Reference proteome</keyword>
<name>A0ABS7FC23_9NEIS</name>
<proteinExistence type="predicted"/>
<comment type="caution">
    <text evidence="2">The sequence shown here is derived from an EMBL/GenBank/DDBJ whole genome shotgun (WGS) entry which is preliminary data.</text>
</comment>
<dbReference type="EMBL" id="JAHDTB010000006">
    <property type="protein sequence ID" value="MBW8287629.1"/>
    <property type="molecule type" value="Genomic_DNA"/>
</dbReference>